<dbReference type="RefSeq" id="WP_073373241.1">
    <property type="nucleotide sequence ID" value="NZ_FQXS01000002.1"/>
</dbReference>
<evidence type="ECO:0008006" key="3">
    <source>
        <dbReference type="Google" id="ProtNLM"/>
    </source>
</evidence>
<dbReference type="Proteomes" id="UP000184139">
    <property type="component" value="Unassembled WGS sequence"/>
</dbReference>
<evidence type="ECO:0000313" key="2">
    <source>
        <dbReference type="Proteomes" id="UP000184139"/>
    </source>
</evidence>
<reference evidence="1 2" key="1">
    <citation type="submission" date="2016-11" db="EMBL/GenBank/DDBJ databases">
        <authorList>
            <person name="Jaros S."/>
            <person name="Januszkiewicz K."/>
            <person name="Wedrychowicz H."/>
        </authorList>
    </citation>
    <scope>NUCLEOTIDE SEQUENCE [LARGE SCALE GENOMIC DNA]</scope>
    <source>
        <strain evidence="1 2">DSM 9705</strain>
    </source>
</reference>
<gene>
    <name evidence="1" type="ORF">SAMN02745124_00496</name>
</gene>
<accession>A0A1M5SYD1</accession>
<dbReference type="GO" id="GO:0005975">
    <property type="term" value="P:carbohydrate metabolic process"/>
    <property type="evidence" value="ECO:0007669"/>
    <property type="project" value="InterPro"/>
</dbReference>
<proteinExistence type="predicted"/>
<protein>
    <recommendedName>
        <fullName evidence="3">DUF2334 domain-containing protein</fullName>
    </recommendedName>
</protein>
<organism evidence="1 2">
    <name type="scientific">Desulfofustis glycolicus DSM 9705</name>
    <dbReference type="NCBI Taxonomy" id="1121409"/>
    <lineage>
        <taxon>Bacteria</taxon>
        <taxon>Pseudomonadati</taxon>
        <taxon>Thermodesulfobacteriota</taxon>
        <taxon>Desulfobulbia</taxon>
        <taxon>Desulfobulbales</taxon>
        <taxon>Desulfocapsaceae</taxon>
        <taxon>Desulfofustis</taxon>
    </lineage>
</organism>
<dbReference type="InterPro" id="IPR011330">
    <property type="entry name" value="Glyco_hydro/deAcase_b/a-brl"/>
</dbReference>
<evidence type="ECO:0000313" key="1">
    <source>
        <dbReference type="EMBL" id="SHH43338.1"/>
    </source>
</evidence>
<keyword evidence="2" id="KW-1185">Reference proteome</keyword>
<dbReference type="SUPFAM" id="SSF88713">
    <property type="entry name" value="Glycoside hydrolase/deacetylase"/>
    <property type="match status" value="1"/>
</dbReference>
<dbReference type="OrthoDB" id="5418284at2"/>
<sequence length="384" mass="43294">MIIYHGLEGSISLPLPVFLVVEDVGWWQGEDGSARGEPFRNRFPRRHCLADYQALVCLSRRLGMRIAIAMVLGEWDTTNLLSNVTGATWMGRDWENRRNQGPWLAEAAAYLRDHREDLEIALHGLCHEFWQDGSMHRSEFHDSNGRMRPRDLVVEHLTACRQIMEQHDFPSFPRLYVPPALNHSFGDDATSMQAILQAFGIDYVTTRFSRAHQYRPPEHDAITWECGVVLLERGRSPVAWDQPATVPASLPDQPIVALHWANLLHPDVTRTNEIVDRWAALVRATADDILRIQAKDVADCWTQAAYYYLATCRSDTGGVTIDLDRLPRFASLNGSFSLKIRQTAAASWQCSGARVVDGSIEPDGTQIVRLLPEAGQRAISLGFL</sequence>
<dbReference type="EMBL" id="FQXS01000002">
    <property type="protein sequence ID" value="SHH43338.1"/>
    <property type="molecule type" value="Genomic_DNA"/>
</dbReference>
<dbReference type="AlphaFoldDB" id="A0A1M5SYD1"/>
<dbReference type="Gene3D" id="3.20.20.370">
    <property type="entry name" value="Glycoside hydrolase/deacetylase"/>
    <property type="match status" value="1"/>
</dbReference>
<name>A0A1M5SYD1_9BACT</name>